<protein>
    <submittedName>
        <fullName evidence="3">Septum formation initiator family protein</fullName>
    </submittedName>
</protein>
<keyword evidence="1" id="KW-0175">Coiled coil</keyword>
<comment type="caution">
    <text evidence="3">The sequence shown here is derived from an EMBL/GenBank/DDBJ whole genome shotgun (WGS) entry which is preliminary data.</text>
</comment>
<proteinExistence type="predicted"/>
<sequence>MSAIKKHIPEIHTSYAKQREGLETLTARKRVLLFRRLTIFFVFAVLVSYLMISTLISQSASLEEMKAEKALLDQELASLEKQEAILGEEIVKLNDDEYIAKLARDEYFLSEKGDIIFKLPKSKKENKSDESAY</sequence>
<reference evidence="3 4" key="1">
    <citation type="submission" date="2023-11" db="EMBL/GenBank/DDBJ databases">
        <title>Bacillus jintuensis, isolated from a mudflat on the Beibu Gulf coast.</title>
        <authorList>
            <person name="Li M."/>
        </authorList>
    </citation>
    <scope>NUCLEOTIDE SEQUENCE [LARGE SCALE GENOMIC DNA]</scope>
    <source>
        <strain evidence="3 4">31A1R</strain>
    </source>
</reference>
<evidence type="ECO:0000313" key="3">
    <source>
        <dbReference type="EMBL" id="MDZ5474319.1"/>
    </source>
</evidence>
<organism evidence="3 4">
    <name type="scientific">Robertmurraya mangrovi</name>
    <dbReference type="NCBI Taxonomy" id="3098077"/>
    <lineage>
        <taxon>Bacteria</taxon>
        <taxon>Bacillati</taxon>
        <taxon>Bacillota</taxon>
        <taxon>Bacilli</taxon>
        <taxon>Bacillales</taxon>
        <taxon>Bacillaceae</taxon>
        <taxon>Robertmurraya</taxon>
    </lineage>
</organism>
<accession>A0ABU5J4H3</accession>
<keyword evidence="2" id="KW-0472">Membrane</keyword>
<feature type="coiled-coil region" evidence="1">
    <location>
        <begin position="62"/>
        <end position="96"/>
    </location>
</feature>
<evidence type="ECO:0000256" key="1">
    <source>
        <dbReference type="SAM" id="Coils"/>
    </source>
</evidence>
<dbReference type="RefSeq" id="WP_322448603.1">
    <property type="nucleotide sequence ID" value="NZ_JAXOFX010000023.1"/>
</dbReference>
<name>A0ABU5J4H3_9BACI</name>
<dbReference type="InterPro" id="IPR039076">
    <property type="entry name" value="DivIC"/>
</dbReference>
<evidence type="ECO:0000313" key="4">
    <source>
        <dbReference type="Proteomes" id="UP001290455"/>
    </source>
</evidence>
<keyword evidence="2" id="KW-0812">Transmembrane</keyword>
<evidence type="ECO:0000256" key="2">
    <source>
        <dbReference type="SAM" id="Phobius"/>
    </source>
</evidence>
<dbReference type="Proteomes" id="UP001290455">
    <property type="component" value="Unassembled WGS sequence"/>
</dbReference>
<feature type="transmembrane region" description="Helical" evidence="2">
    <location>
        <begin position="37"/>
        <end position="56"/>
    </location>
</feature>
<dbReference type="EMBL" id="JAXOFX010000023">
    <property type="protein sequence ID" value="MDZ5474319.1"/>
    <property type="molecule type" value="Genomic_DNA"/>
</dbReference>
<keyword evidence="4" id="KW-1185">Reference proteome</keyword>
<keyword evidence="2" id="KW-1133">Transmembrane helix</keyword>
<dbReference type="PANTHER" id="PTHR40027:SF1">
    <property type="entry name" value="CELL DIVISION PROTEIN DIVIC"/>
    <property type="match status" value="1"/>
</dbReference>
<dbReference type="PANTHER" id="PTHR40027">
    <property type="entry name" value="CELL DIVISION PROTEIN DIVIC"/>
    <property type="match status" value="1"/>
</dbReference>
<dbReference type="Pfam" id="PF04977">
    <property type="entry name" value="DivIC"/>
    <property type="match status" value="1"/>
</dbReference>
<gene>
    <name evidence="3" type="ORF">SM124_21730</name>
</gene>
<dbReference type="InterPro" id="IPR007060">
    <property type="entry name" value="FtsL/DivIC"/>
</dbReference>